<dbReference type="SUPFAM" id="SSF52507">
    <property type="entry name" value="Homo-oligomeric flavin-containing Cys decarboxylases, HFCD"/>
    <property type="match status" value="1"/>
</dbReference>
<dbReference type="Pfam" id="PF02441">
    <property type="entry name" value="Flavoprotein"/>
    <property type="match status" value="1"/>
</dbReference>
<evidence type="ECO:0000259" key="1">
    <source>
        <dbReference type="Pfam" id="PF02441"/>
    </source>
</evidence>
<dbReference type="Proteomes" id="UP001614394">
    <property type="component" value="Unassembled WGS sequence"/>
</dbReference>
<name>A0ABW8CET6_9ACTN</name>
<dbReference type="RefSeq" id="WP_399655642.1">
    <property type="nucleotide sequence ID" value="NZ_JBITYG010000010.1"/>
</dbReference>
<evidence type="ECO:0000313" key="3">
    <source>
        <dbReference type="Proteomes" id="UP001614394"/>
    </source>
</evidence>
<gene>
    <name evidence="2" type="ORF">ACIGXA_31105</name>
</gene>
<dbReference type="InterPro" id="IPR036551">
    <property type="entry name" value="Flavin_trans-like"/>
</dbReference>
<dbReference type="EMBL" id="JBITYG010000010">
    <property type="protein sequence ID" value="MFI9104963.1"/>
    <property type="molecule type" value="Genomic_DNA"/>
</dbReference>
<feature type="domain" description="Flavoprotein" evidence="1">
    <location>
        <begin position="17"/>
        <end position="145"/>
    </location>
</feature>
<evidence type="ECO:0000313" key="2">
    <source>
        <dbReference type="EMBL" id="MFI9104963.1"/>
    </source>
</evidence>
<reference evidence="2 3" key="1">
    <citation type="submission" date="2024-10" db="EMBL/GenBank/DDBJ databases">
        <title>The Natural Products Discovery Center: Release of the First 8490 Sequenced Strains for Exploring Actinobacteria Biosynthetic Diversity.</title>
        <authorList>
            <person name="Kalkreuter E."/>
            <person name="Kautsar S.A."/>
            <person name="Yang D."/>
            <person name="Bader C.D."/>
            <person name="Teijaro C.N."/>
            <person name="Fluegel L."/>
            <person name="Davis C.M."/>
            <person name="Simpson J.R."/>
            <person name="Lauterbach L."/>
            <person name="Steele A.D."/>
            <person name="Gui C."/>
            <person name="Meng S."/>
            <person name="Li G."/>
            <person name="Viehrig K."/>
            <person name="Ye F."/>
            <person name="Su P."/>
            <person name="Kiefer A.F."/>
            <person name="Nichols A."/>
            <person name="Cepeda A.J."/>
            <person name="Yan W."/>
            <person name="Fan B."/>
            <person name="Jiang Y."/>
            <person name="Adhikari A."/>
            <person name="Zheng C.-J."/>
            <person name="Schuster L."/>
            <person name="Cowan T.M."/>
            <person name="Smanski M.J."/>
            <person name="Chevrette M.G."/>
            <person name="De Carvalho L.P.S."/>
            <person name="Shen B."/>
        </authorList>
    </citation>
    <scope>NUCLEOTIDE SEQUENCE [LARGE SCALE GENOMIC DNA]</scope>
    <source>
        <strain evidence="2 3">NPDC053399</strain>
    </source>
</reference>
<accession>A0ABW8CET6</accession>
<protein>
    <submittedName>
        <fullName evidence="2">Flavoprotein</fullName>
    </submittedName>
</protein>
<proteinExistence type="predicted"/>
<dbReference type="Gene3D" id="3.40.50.1950">
    <property type="entry name" value="Flavin prenyltransferase-like"/>
    <property type="match status" value="1"/>
</dbReference>
<dbReference type="PANTHER" id="PTHR14359:SF6">
    <property type="entry name" value="PHOSPHOPANTOTHENOYLCYSTEINE DECARBOXYLASE"/>
    <property type="match status" value="1"/>
</dbReference>
<keyword evidence="3" id="KW-1185">Reference proteome</keyword>
<organism evidence="2 3">
    <name type="scientific">Streptomyces fildesensis</name>
    <dbReference type="NCBI Taxonomy" id="375757"/>
    <lineage>
        <taxon>Bacteria</taxon>
        <taxon>Bacillati</taxon>
        <taxon>Actinomycetota</taxon>
        <taxon>Actinomycetes</taxon>
        <taxon>Kitasatosporales</taxon>
        <taxon>Streptomycetaceae</taxon>
        <taxon>Streptomyces</taxon>
    </lineage>
</organism>
<comment type="caution">
    <text evidence="2">The sequence shown here is derived from an EMBL/GenBank/DDBJ whole genome shotgun (WGS) entry which is preliminary data.</text>
</comment>
<sequence length="187" mass="19861">MSTGKRGVLGVVGSAAGGVEALRTGLVEPAIERGWQVAVTLTPTAGAWLRQNGEAERLERLTGLPVRDAPRLPGEARPHPLVDCYAVAPASANTVAKIAAGIADNQALTQVGEAIGTLGLPVVVFPRVNAAHARHPMWRRHLDVLREAEVHLVYGADVWPLYEPRDAPAGRELPWSAVLDAVEQATK</sequence>
<dbReference type="PANTHER" id="PTHR14359">
    <property type="entry name" value="HOMO-OLIGOMERIC FLAVIN CONTAINING CYS DECARBOXYLASE FAMILY"/>
    <property type="match status" value="1"/>
</dbReference>
<dbReference type="InterPro" id="IPR003382">
    <property type="entry name" value="Flavoprotein"/>
</dbReference>